<evidence type="ECO:0000313" key="4">
    <source>
        <dbReference type="Proteomes" id="UP000095228"/>
    </source>
</evidence>
<dbReference type="SUPFAM" id="SSF102405">
    <property type="entry name" value="MCP/YpsA-like"/>
    <property type="match status" value="1"/>
</dbReference>
<keyword evidence="1" id="KW-1133">Transmembrane helix</keyword>
<feature type="transmembrane region" description="Helical" evidence="1">
    <location>
        <begin position="231"/>
        <end position="252"/>
    </location>
</feature>
<dbReference type="PATRIC" id="fig|1838286.3.peg.724"/>
<dbReference type="Gene3D" id="3.40.50.450">
    <property type="match status" value="1"/>
</dbReference>
<dbReference type="Proteomes" id="UP000095228">
    <property type="component" value="Chromosome"/>
</dbReference>
<dbReference type="InterPro" id="IPR040884">
    <property type="entry name" value="SLATT_1"/>
</dbReference>
<organism evidence="3 4">
    <name type="scientific">Lacunisphaera limnophila</name>
    <dbReference type="NCBI Taxonomy" id="1838286"/>
    <lineage>
        <taxon>Bacteria</taxon>
        <taxon>Pseudomonadati</taxon>
        <taxon>Verrucomicrobiota</taxon>
        <taxon>Opitutia</taxon>
        <taxon>Opitutales</taxon>
        <taxon>Opitutaceae</taxon>
        <taxon>Lacunisphaera</taxon>
    </lineage>
</organism>
<dbReference type="STRING" id="1838286.Verru16b_00717"/>
<feature type="transmembrane region" description="Helical" evidence="1">
    <location>
        <begin position="411"/>
        <end position="433"/>
    </location>
</feature>
<feature type="transmembrane region" description="Helical" evidence="1">
    <location>
        <begin position="377"/>
        <end position="399"/>
    </location>
</feature>
<dbReference type="KEGG" id="obg:Verru16b_00717"/>
<keyword evidence="4" id="KW-1185">Reference proteome</keyword>
<protein>
    <recommendedName>
        <fullName evidence="2">SMODS and SLOG-associating 2TM effector domain-containing protein</fullName>
    </recommendedName>
</protein>
<accession>A0A1D8ARY9</accession>
<proteinExistence type="predicted"/>
<sequence length="494" mass="54785">MSSPALTASQLPLFHVVGFSGHRQLDDPAGVGRAIGTVLGELQREAPGEWIALSSAAAGADLLFVRTALDLKLGWEAFLPLPLVDFERDFPPEEWTEVKTLLTRAEHTEIAAEPGSREEAYLTGGFEIVNRCDVLLVVWDGQPARGKGGTADVVAYARAMGRPILIINPDTKAVRRENFEKVRLHDENLRFLNAVPGAAGPAPAHSRALVAAFQKKVDDAATHSSPHFRKLIAITVWLHVSATGLATAALAFDLHWGGLPWGKLLLLLGALGVAMVVRTQRTHHHWTRCRLAAEITRSALAIWGLPRATRLFADFDWSGLEPLRRSLDVLHRRAAREAGADFDTFRQQYITGRIDDQLAYFARQESRAIPLLARLRMGFAVTSVAAIVFTALYALHGTFGWPVLPHVLEQALYYFAPIMLPVLAAAFISLISINDLHRRVARYREMCIRLETVRKEIAHSQTWAGLERAIAKAERVLLQEVFEWHSITSFTESH</sequence>
<keyword evidence="1" id="KW-0812">Transmembrane</keyword>
<feature type="domain" description="SMODS and SLOG-associating 2TM effector" evidence="2">
    <location>
        <begin position="349"/>
        <end position="484"/>
    </location>
</feature>
<evidence type="ECO:0000259" key="2">
    <source>
        <dbReference type="Pfam" id="PF18181"/>
    </source>
</evidence>
<evidence type="ECO:0000313" key="3">
    <source>
        <dbReference type="EMBL" id="AOS43665.1"/>
    </source>
</evidence>
<dbReference type="AlphaFoldDB" id="A0A1D8ARY9"/>
<feature type="transmembrane region" description="Helical" evidence="1">
    <location>
        <begin position="258"/>
        <end position="277"/>
    </location>
</feature>
<keyword evidence="1" id="KW-0472">Membrane</keyword>
<evidence type="ECO:0000256" key="1">
    <source>
        <dbReference type="SAM" id="Phobius"/>
    </source>
</evidence>
<reference evidence="3 4" key="1">
    <citation type="submission" date="2016-06" db="EMBL/GenBank/DDBJ databases">
        <title>Three novel species with peptidoglycan cell walls form the new genus Lacunisphaera gen. nov. in the family Opitutaceae of the verrucomicrobial subdivision 4.</title>
        <authorList>
            <person name="Rast P."/>
            <person name="Gloeckner I."/>
            <person name="Jogler M."/>
            <person name="Boedeker C."/>
            <person name="Jeske O."/>
            <person name="Wiegand S."/>
            <person name="Reinhardt R."/>
            <person name="Schumann P."/>
            <person name="Rohde M."/>
            <person name="Spring S."/>
            <person name="Gloeckner F.O."/>
            <person name="Jogler C."/>
        </authorList>
    </citation>
    <scope>NUCLEOTIDE SEQUENCE [LARGE SCALE GENOMIC DNA]</scope>
    <source>
        <strain evidence="3 4">IG16b</strain>
    </source>
</reference>
<name>A0A1D8ARY9_9BACT</name>
<dbReference type="Pfam" id="PF18181">
    <property type="entry name" value="SLATT_1"/>
    <property type="match status" value="1"/>
</dbReference>
<dbReference type="RefSeq" id="WP_069960994.1">
    <property type="nucleotide sequence ID" value="NZ_CP016094.1"/>
</dbReference>
<gene>
    <name evidence="3" type="ORF">Verru16b_00717</name>
</gene>
<dbReference type="EMBL" id="CP016094">
    <property type="protein sequence ID" value="AOS43665.1"/>
    <property type="molecule type" value="Genomic_DNA"/>
</dbReference>
<dbReference type="OrthoDB" id="178777at2"/>